<evidence type="ECO:0000313" key="1">
    <source>
        <dbReference type="EMBL" id="GAA4288236.1"/>
    </source>
</evidence>
<protein>
    <recommendedName>
        <fullName evidence="3">SH3 domain-containing protein</fullName>
    </recommendedName>
</protein>
<dbReference type="EMBL" id="BAABBA010000012">
    <property type="protein sequence ID" value="GAA4288236.1"/>
    <property type="molecule type" value="Genomic_DNA"/>
</dbReference>
<accession>A0ABP8EW68</accession>
<comment type="caution">
    <text evidence="1">The sequence shown here is derived from an EMBL/GenBank/DDBJ whole genome shotgun (WGS) entry which is preliminary data.</text>
</comment>
<organism evidence="1 2">
    <name type="scientific">Georgenia daeguensis</name>
    <dbReference type="NCBI Taxonomy" id="908355"/>
    <lineage>
        <taxon>Bacteria</taxon>
        <taxon>Bacillati</taxon>
        <taxon>Actinomycetota</taxon>
        <taxon>Actinomycetes</taxon>
        <taxon>Micrococcales</taxon>
        <taxon>Bogoriellaceae</taxon>
        <taxon>Georgenia</taxon>
    </lineage>
</organism>
<dbReference type="Proteomes" id="UP001499841">
    <property type="component" value="Unassembled WGS sequence"/>
</dbReference>
<gene>
    <name evidence="1" type="ORF">GCM10022262_25960</name>
</gene>
<proteinExistence type="predicted"/>
<sequence>MAYHAGVAIEQVPLREQAYSLGPAQYGTPVHQATEPLPVSAWIHTRTGHHLVMGVAVGWTPRAARIRYTDEHGREGYAWVWANAVTRR</sequence>
<evidence type="ECO:0008006" key="3">
    <source>
        <dbReference type="Google" id="ProtNLM"/>
    </source>
</evidence>
<name>A0ABP8EW68_9MICO</name>
<keyword evidence="2" id="KW-1185">Reference proteome</keyword>
<evidence type="ECO:0000313" key="2">
    <source>
        <dbReference type="Proteomes" id="UP001499841"/>
    </source>
</evidence>
<reference evidence="2" key="1">
    <citation type="journal article" date="2019" name="Int. J. Syst. Evol. Microbiol.">
        <title>The Global Catalogue of Microorganisms (GCM) 10K type strain sequencing project: providing services to taxonomists for standard genome sequencing and annotation.</title>
        <authorList>
            <consortium name="The Broad Institute Genomics Platform"/>
            <consortium name="The Broad Institute Genome Sequencing Center for Infectious Disease"/>
            <person name="Wu L."/>
            <person name="Ma J."/>
        </authorList>
    </citation>
    <scope>NUCLEOTIDE SEQUENCE [LARGE SCALE GENOMIC DNA]</scope>
    <source>
        <strain evidence="2">JCM 17459</strain>
    </source>
</reference>